<dbReference type="OrthoDB" id="9811281at2"/>
<evidence type="ECO:0000259" key="7">
    <source>
        <dbReference type="PROSITE" id="PS51007"/>
    </source>
</evidence>
<feature type="signal peptide" evidence="6">
    <location>
        <begin position="1"/>
        <end position="20"/>
    </location>
</feature>
<sequence length="157" mass="17359">MSRRCLIVLAGVLATSASTAQVPSPLDPATVEAGRAIYGENCVACHGERGQGAENWRQPDENGNLPPPPHDASGHAWRHPDAVLYHMVLDGWRDPFNKMEDLTMPPFEGVLEPREIRAVLIYVKTLWTPEQRAAQAEESRDRPFPDEAHTPVGHGRP</sequence>
<dbReference type="InterPro" id="IPR051459">
    <property type="entry name" value="Cytochrome_c-type_DH"/>
</dbReference>
<gene>
    <name evidence="8" type="ORF">SAMN05428963_107100</name>
</gene>
<keyword evidence="2 4" id="KW-0479">Metal-binding</keyword>
<keyword evidence="3 4" id="KW-0408">Iron</keyword>
<keyword evidence="9" id="KW-1185">Reference proteome</keyword>
<dbReference type="PANTHER" id="PTHR35008">
    <property type="entry name" value="BLL4482 PROTEIN-RELATED"/>
    <property type="match status" value="1"/>
</dbReference>
<evidence type="ECO:0000256" key="4">
    <source>
        <dbReference type="PROSITE-ProRule" id="PRU00433"/>
    </source>
</evidence>
<accession>A0A1T4RN63</accession>
<dbReference type="PANTHER" id="PTHR35008:SF4">
    <property type="entry name" value="BLL4482 PROTEIN"/>
    <property type="match status" value="1"/>
</dbReference>
<feature type="compositionally biased region" description="Basic and acidic residues" evidence="5">
    <location>
        <begin position="135"/>
        <end position="149"/>
    </location>
</feature>
<feature type="domain" description="Cytochrome c" evidence="7">
    <location>
        <begin position="29"/>
        <end position="127"/>
    </location>
</feature>
<dbReference type="Proteomes" id="UP000190135">
    <property type="component" value="Unassembled WGS sequence"/>
</dbReference>
<evidence type="ECO:0000256" key="2">
    <source>
        <dbReference type="ARBA" id="ARBA00022723"/>
    </source>
</evidence>
<organism evidence="8 9">
    <name type="scientific">Consotaella salsifontis</name>
    <dbReference type="NCBI Taxonomy" id="1365950"/>
    <lineage>
        <taxon>Bacteria</taxon>
        <taxon>Pseudomonadati</taxon>
        <taxon>Pseudomonadota</taxon>
        <taxon>Alphaproteobacteria</taxon>
        <taxon>Hyphomicrobiales</taxon>
        <taxon>Aurantimonadaceae</taxon>
        <taxon>Consotaella</taxon>
    </lineage>
</organism>
<name>A0A1T4RN63_9HYPH</name>
<evidence type="ECO:0000313" key="8">
    <source>
        <dbReference type="EMBL" id="SKA17236.1"/>
    </source>
</evidence>
<dbReference type="EMBL" id="FUXL01000007">
    <property type="protein sequence ID" value="SKA17236.1"/>
    <property type="molecule type" value="Genomic_DNA"/>
</dbReference>
<evidence type="ECO:0000313" key="9">
    <source>
        <dbReference type="Proteomes" id="UP000190135"/>
    </source>
</evidence>
<feature type="chain" id="PRO_5012413943" evidence="6">
    <location>
        <begin position="21"/>
        <end position="157"/>
    </location>
</feature>
<dbReference type="Gene3D" id="1.10.760.10">
    <property type="entry name" value="Cytochrome c-like domain"/>
    <property type="match status" value="1"/>
</dbReference>
<evidence type="ECO:0000256" key="1">
    <source>
        <dbReference type="ARBA" id="ARBA00022617"/>
    </source>
</evidence>
<dbReference type="AlphaFoldDB" id="A0A1T4RN63"/>
<dbReference type="GO" id="GO:0009055">
    <property type="term" value="F:electron transfer activity"/>
    <property type="evidence" value="ECO:0007669"/>
    <property type="project" value="InterPro"/>
</dbReference>
<dbReference type="InterPro" id="IPR009056">
    <property type="entry name" value="Cyt_c-like_dom"/>
</dbReference>
<feature type="region of interest" description="Disordered" evidence="5">
    <location>
        <begin position="132"/>
        <end position="157"/>
    </location>
</feature>
<evidence type="ECO:0000256" key="5">
    <source>
        <dbReference type="SAM" id="MobiDB-lite"/>
    </source>
</evidence>
<dbReference type="Pfam" id="PF00034">
    <property type="entry name" value="Cytochrom_C"/>
    <property type="match status" value="1"/>
</dbReference>
<evidence type="ECO:0000256" key="3">
    <source>
        <dbReference type="ARBA" id="ARBA00023004"/>
    </source>
</evidence>
<proteinExistence type="predicted"/>
<protein>
    <submittedName>
        <fullName evidence="8">Cytochrome c, mono-and diheme variants</fullName>
    </submittedName>
</protein>
<feature type="region of interest" description="Disordered" evidence="5">
    <location>
        <begin position="52"/>
        <end position="76"/>
    </location>
</feature>
<keyword evidence="1 4" id="KW-0349">Heme</keyword>
<reference evidence="8 9" key="1">
    <citation type="submission" date="2017-02" db="EMBL/GenBank/DDBJ databases">
        <authorList>
            <person name="Peterson S.W."/>
        </authorList>
    </citation>
    <scope>NUCLEOTIDE SEQUENCE [LARGE SCALE GENOMIC DNA]</scope>
    <source>
        <strain evidence="8 9">USBA 369</strain>
    </source>
</reference>
<keyword evidence="6" id="KW-0732">Signal</keyword>
<dbReference type="STRING" id="1365950.SAMN05428963_107100"/>
<dbReference type="GO" id="GO:0046872">
    <property type="term" value="F:metal ion binding"/>
    <property type="evidence" value="ECO:0007669"/>
    <property type="project" value="UniProtKB-KW"/>
</dbReference>
<evidence type="ECO:0000256" key="6">
    <source>
        <dbReference type="SAM" id="SignalP"/>
    </source>
</evidence>
<dbReference type="InterPro" id="IPR036909">
    <property type="entry name" value="Cyt_c-like_dom_sf"/>
</dbReference>
<dbReference type="PROSITE" id="PS51007">
    <property type="entry name" value="CYTC"/>
    <property type="match status" value="1"/>
</dbReference>
<dbReference type="GO" id="GO:0020037">
    <property type="term" value="F:heme binding"/>
    <property type="evidence" value="ECO:0007669"/>
    <property type="project" value="InterPro"/>
</dbReference>
<dbReference type="RefSeq" id="WP_078708603.1">
    <property type="nucleotide sequence ID" value="NZ_FUXL01000007.1"/>
</dbReference>
<dbReference type="SUPFAM" id="SSF46626">
    <property type="entry name" value="Cytochrome c"/>
    <property type="match status" value="1"/>
</dbReference>